<reference evidence="3 4" key="1">
    <citation type="submission" date="2017-01" db="EMBL/GenBank/DDBJ databases">
        <title>Novel large sulfur bacteria in the metagenomes of groundwater-fed chemosynthetic microbial mats in the Lake Huron basin.</title>
        <authorList>
            <person name="Sharrar A.M."/>
            <person name="Flood B.E."/>
            <person name="Bailey J.V."/>
            <person name="Jones D.S."/>
            <person name="Biddanda B."/>
            <person name="Ruberg S.A."/>
            <person name="Marcus D.N."/>
            <person name="Dick G.J."/>
        </authorList>
    </citation>
    <scope>NUCLEOTIDE SEQUENCE [LARGE SCALE GENOMIC DNA]</scope>
    <source>
        <strain evidence="3">A7</strain>
    </source>
</reference>
<sequence length="136" mass="14782">MTNLNHPAIVLFAHGSRDPAWRLPLEAILARVQTQHPGPCRLAFLELMQPSLADTLADLAALGCRHIRIKPLFWAAGKHVNRDLVDIVEAFAQGQSEVSVEVAPPLGDDTQMRDAIAAWALGSSPLHAQIDINKSP</sequence>
<dbReference type="Pfam" id="PF01903">
    <property type="entry name" value="CbiX"/>
    <property type="match status" value="1"/>
</dbReference>
<evidence type="ECO:0000256" key="1">
    <source>
        <dbReference type="ARBA" id="ARBA00022723"/>
    </source>
</evidence>
<proteinExistence type="predicted"/>
<evidence type="ECO:0000313" key="3">
    <source>
        <dbReference type="EMBL" id="OQW89232.1"/>
    </source>
</evidence>
<dbReference type="InterPro" id="IPR050963">
    <property type="entry name" value="Sirohydro_Cobaltochel/CbiX"/>
</dbReference>
<evidence type="ECO:0000313" key="4">
    <source>
        <dbReference type="Proteomes" id="UP000192505"/>
    </source>
</evidence>
<evidence type="ECO:0008006" key="5">
    <source>
        <dbReference type="Google" id="ProtNLM"/>
    </source>
</evidence>
<keyword evidence="1" id="KW-0479">Metal-binding</keyword>
<evidence type="ECO:0000256" key="2">
    <source>
        <dbReference type="ARBA" id="ARBA00023239"/>
    </source>
</evidence>
<dbReference type="CDD" id="cd03416">
    <property type="entry name" value="CbiX_SirB_N"/>
    <property type="match status" value="1"/>
</dbReference>
<dbReference type="GO" id="GO:0016829">
    <property type="term" value="F:lyase activity"/>
    <property type="evidence" value="ECO:0007669"/>
    <property type="project" value="UniProtKB-KW"/>
</dbReference>
<dbReference type="SUPFAM" id="SSF53800">
    <property type="entry name" value="Chelatase"/>
    <property type="match status" value="1"/>
</dbReference>
<dbReference type="GO" id="GO:0046872">
    <property type="term" value="F:metal ion binding"/>
    <property type="evidence" value="ECO:0007669"/>
    <property type="project" value="UniProtKB-KW"/>
</dbReference>
<dbReference type="Gene3D" id="3.40.50.1400">
    <property type="match status" value="1"/>
</dbReference>
<dbReference type="InterPro" id="IPR002762">
    <property type="entry name" value="CbiX-like"/>
</dbReference>
<gene>
    <name evidence="3" type="ORF">BWK72_04595</name>
</gene>
<dbReference type="Proteomes" id="UP000192505">
    <property type="component" value="Unassembled WGS sequence"/>
</dbReference>
<accession>A0A1W9KX50</accession>
<name>A0A1W9KX50_9BURK</name>
<dbReference type="PANTHER" id="PTHR33542">
    <property type="entry name" value="SIROHYDROCHLORIN FERROCHELATASE, CHLOROPLASTIC"/>
    <property type="match status" value="1"/>
</dbReference>
<organism evidence="3 4">
    <name type="scientific">Rhodoferax ferrireducens</name>
    <dbReference type="NCBI Taxonomy" id="192843"/>
    <lineage>
        <taxon>Bacteria</taxon>
        <taxon>Pseudomonadati</taxon>
        <taxon>Pseudomonadota</taxon>
        <taxon>Betaproteobacteria</taxon>
        <taxon>Burkholderiales</taxon>
        <taxon>Comamonadaceae</taxon>
        <taxon>Rhodoferax</taxon>
    </lineage>
</organism>
<comment type="caution">
    <text evidence="3">The sequence shown here is derived from an EMBL/GenBank/DDBJ whole genome shotgun (WGS) entry which is preliminary data.</text>
</comment>
<keyword evidence="2" id="KW-0456">Lyase</keyword>
<dbReference type="PANTHER" id="PTHR33542:SF5">
    <property type="entry name" value="FERROCHELATASE CHE1"/>
    <property type="match status" value="1"/>
</dbReference>
<dbReference type="AlphaFoldDB" id="A0A1W9KX50"/>
<dbReference type="EMBL" id="MTEI01000002">
    <property type="protein sequence ID" value="OQW89232.1"/>
    <property type="molecule type" value="Genomic_DNA"/>
</dbReference>
<protein>
    <recommendedName>
        <fullName evidence="5">Cobalamin biosynthesis protein CbiX</fullName>
    </recommendedName>
</protein>